<proteinExistence type="predicted"/>
<dbReference type="RefSeq" id="WP_152031827.1">
    <property type="nucleotide sequence ID" value="NZ_DF967972.1"/>
</dbReference>
<dbReference type="STRING" id="360412.LARV_03162"/>
<sequence>MIVPVTHVSPLATIRRSRLLPEKGQVLVHAGQNVTATDVIGEVLLPGDHLIVDVRRALGLSRSAEAEKLIDRHAGERLQKGDVIAETGGMLPRVVRSSVDCQIVAVANGQVVLETQPIKMALKAGFNGTVTEVMPERGAVIETNGVLIQGVWGNQQADFGLLLVLAKTPDEELTRARLDVSMRGAVVLAGHASQPDALQAAAELPLRALILASMSADLISLAGTLAIPIILLEGFGRIPMNEAAFKLLTSNEKRDVCVNATNWNPLSGERPEIIIPLPANGLDTKEMADLVPETRVRILSAPYQGQIGTVVYIRPGITALPNGLRAQAANIQLENDEIAVIPLQNLDVLE</sequence>
<dbReference type="Proteomes" id="UP000055060">
    <property type="component" value="Unassembled WGS sequence"/>
</dbReference>
<gene>
    <name evidence="1" type="ORF">LARV_03162</name>
</gene>
<dbReference type="AlphaFoldDB" id="A0A0S7BJV0"/>
<protein>
    <recommendedName>
        <fullName evidence="3">KOW domain-containing protein</fullName>
    </recommendedName>
</protein>
<keyword evidence="2" id="KW-1185">Reference proteome</keyword>
<evidence type="ECO:0008006" key="3">
    <source>
        <dbReference type="Google" id="ProtNLM"/>
    </source>
</evidence>
<name>A0A0S7BJV0_9CHLR</name>
<reference evidence="1" key="1">
    <citation type="submission" date="2015-07" db="EMBL/GenBank/DDBJ databases">
        <title>Draft Genome Sequences of Anaerolinea thermolimosa IMO-1, Bellilinea caldifistulae GOMI-1, Leptolinea tardivitalis YMTK-2, Levilinea saccharolytica KIBI-1,Longilinea arvoryzae KOME-1, Previously Described as Members of the Anaerolineaceae (Chloroflexi).</title>
        <authorList>
            <person name="Sekiguchi Y."/>
            <person name="Ohashi A."/>
            <person name="Matsuura N."/>
            <person name="Tourlousse M.D."/>
        </authorList>
    </citation>
    <scope>NUCLEOTIDE SEQUENCE [LARGE SCALE GENOMIC DNA]</scope>
    <source>
        <strain evidence="1">KOME-1</strain>
    </source>
</reference>
<accession>A0A0S7BJV0</accession>
<evidence type="ECO:0000313" key="1">
    <source>
        <dbReference type="EMBL" id="GAP15376.1"/>
    </source>
</evidence>
<dbReference type="EMBL" id="DF967972">
    <property type="protein sequence ID" value="GAP15376.1"/>
    <property type="molecule type" value="Genomic_DNA"/>
</dbReference>
<dbReference type="OrthoDB" id="152775at2"/>
<organism evidence="1">
    <name type="scientific">Longilinea arvoryzae</name>
    <dbReference type="NCBI Taxonomy" id="360412"/>
    <lineage>
        <taxon>Bacteria</taxon>
        <taxon>Bacillati</taxon>
        <taxon>Chloroflexota</taxon>
        <taxon>Anaerolineae</taxon>
        <taxon>Anaerolineales</taxon>
        <taxon>Anaerolineaceae</taxon>
        <taxon>Longilinea</taxon>
    </lineage>
</organism>
<evidence type="ECO:0000313" key="2">
    <source>
        <dbReference type="Proteomes" id="UP000055060"/>
    </source>
</evidence>